<keyword evidence="7 9" id="KW-0067">ATP-binding</keyword>
<reference evidence="12" key="1">
    <citation type="journal article" date="2019" name="Int. J. Syst. Evol. Microbiol.">
        <title>The Global Catalogue of Microorganisms (GCM) 10K type strain sequencing project: providing services to taxonomists for standard genome sequencing and annotation.</title>
        <authorList>
            <consortium name="The Broad Institute Genomics Platform"/>
            <consortium name="The Broad Institute Genome Sequencing Center for Infectious Disease"/>
            <person name="Wu L."/>
            <person name="Ma J."/>
        </authorList>
    </citation>
    <scope>NUCLEOTIDE SEQUENCE [LARGE SCALE GENOMIC DNA]</scope>
    <source>
        <strain evidence="12">LMG 24813</strain>
    </source>
</reference>
<evidence type="ECO:0000259" key="10">
    <source>
        <dbReference type="PROSITE" id="PS50011"/>
    </source>
</evidence>
<dbReference type="InterPro" id="IPR022826">
    <property type="entry name" value="KDO_kinase"/>
</dbReference>
<comment type="catalytic activity">
    <reaction evidence="9">
        <text>an alpha-Kdo-(2-&gt;6)-lipid IVA + ATP = a 4-O-phospho-alpha-Kdo-(2-&gt;6)-lipid IVA + ADP + H(+)</text>
        <dbReference type="Rhea" id="RHEA:74271"/>
        <dbReference type="ChEBI" id="CHEBI:15378"/>
        <dbReference type="ChEBI" id="CHEBI:30616"/>
        <dbReference type="ChEBI" id="CHEBI:176428"/>
        <dbReference type="ChEBI" id="CHEBI:193140"/>
        <dbReference type="ChEBI" id="CHEBI:456216"/>
        <dbReference type="EC" id="2.7.1.166"/>
    </reaction>
</comment>
<dbReference type="EMBL" id="JBHSBV010000011">
    <property type="protein sequence ID" value="MFC4203301.1"/>
    <property type="molecule type" value="Genomic_DNA"/>
</dbReference>
<dbReference type="PROSITE" id="PS50011">
    <property type="entry name" value="PROTEIN_KINASE_DOM"/>
    <property type="match status" value="1"/>
</dbReference>
<comment type="function">
    <text evidence="9">Catalyzes the ATP-dependent phosphorylation of the 3-deoxy-D-manno-octulosonic acid (Kdo) residue in Kdo-lipid IV(A) at the 4-OH position.</text>
</comment>
<evidence type="ECO:0000256" key="7">
    <source>
        <dbReference type="ARBA" id="ARBA00022840"/>
    </source>
</evidence>
<keyword evidence="12" id="KW-1185">Reference proteome</keyword>
<protein>
    <recommendedName>
        <fullName evidence="9">3-deoxy-D-manno-octulosonic acid kinase</fullName>
        <shortName evidence="9">Kdo kinase</shortName>
        <ecNumber evidence="9">2.7.1.166</ecNumber>
    </recommendedName>
</protein>
<evidence type="ECO:0000313" key="12">
    <source>
        <dbReference type="Proteomes" id="UP001595848"/>
    </source>
</evidence>
<evidence type="ECO:0000256" key="6">
    <source>
        <dbReference type="ARBA" id="ARBA00022777"/>
    </source>
</evidence>
<keyword evidence="5 9" id="KW-0547">Nucleotide-binding</keyword>
<sequence length="242" mass="26718">MPQDSCAELALPGGAMRYDPQRLAHPGSFLFDPRAPANDAVPVGVGGRQAAWFTQGEYGAAVLRHYRRGGLIAHISRDRYVWTGARRSRSYAEFELLRYMHARGLPVPVPLAAAWWRRGLSYRAAILVERLPGVTALAATLRSPDGAAEDCAASQAAVASAIHAMHQAGVWHADLNAYNILLDRQGTAWLIDFDRGRRGVLTPRQRRGNLLRLRRSLLKVAGERGLAYWQGLEQAYLRLGEA</sequence>
<keyword evidence="8 9" id="KW-0472">Membrane</keyword>
<comment type="pathway">
    <text evidence="9">Bacterial outer membrane biogenesis; LPS core biosynthesis.</text>
</comment>
<evidence type="ECO:0000256" key="8">
    <source>
        <dbReference type="ARBA" id="ARBA00023136"/>
    </source>
</evidence>
<dbReference type="EC" id="2.7.1.166" evidence="9"/>
<evidence type="ECO:0000256" key="4">
    <source>
        <dbReference type="ARBA" id="ARBA00022679"/>
    </source>
</evidence>
<comment type="subcellular location">
    <subcellularLocation>
        <location evidence="9">Cell inner membrane</location>
        <topology evidence="9">Peripheral membrane protein</topology>
        <orientation evidence="9">Cytoplasmic side</orientation>
    </subcellularLocation>
    <subcellularLocation>
        <location evidence="1">Cell membrane</location>
        <topology evidence="1">Peripheral membrane protein</topology>
        <orientation evidence="1">Cytoplasmic side</orientation>
    </subcellularLocation>
</comment>
<evidence type="ECO:0000313" key="11">
    <source>
        <dbReference type="EMBL" id="MFC4203301.1"/>
    </source>
</evidence>
<evidence type="ECO:0000256" key="3">
    <source>
        <dbReference type="ARBA" id="ARBA00022519"/>
    </source>
</evidence>
<evidence type="ECO:0000256" key="5">
    <source>
        <dbReference type="ARBA" id="ARBA00022741"/>
    </source>
</evidence>
<proteinExistence type="inferred from homology"/>
<evidence type="ECO:0000256" key="9">
    <source>
        <dbReference type="HAMAP-Rule" id="MF_00521"/>
    </source>
</evidence>
<name>A0ABV8P417_9BURK</name>
<dbReference type="NCBIfam" id="NF002475">
    <property type="entry name" value="PRK01723.1"/>
    <property type="match status" value="1"/>
</dbReference>
<keyword evidence="6 9" id="KW-0418">Kinase</keyword>
<organism evidence="11 12">
    <name type="scientific">Candidimonas humi</name>
    <dbReference type="NCBI Taxonomy" id="683355"/>
    <lineage>
        <taxon>Bacteria</taxon>
        <taxon>Pseudomonadati</taxon>
        <taxon>Pseudomonadota</taxon>
        <taxon>Betaproteobacteria</taxon>
        <taxon>Burkholderiales</taxon>
        <taxon>Alcaligenaceae</taxon>
        <taxon>Candidimonas</taxon>
    </lineage>
</organism>
<feature type="domain" description="Protein kinase" evidence="10">
    <location>
        <begin position="47"/>
        <end position="242"/>
    </location>
</feature>
<comment type="similarity">
    <text evidence="9">Belongs to the protein kinase superfamily. KdkA/RfaP family.</text>
</comment>
<dbReference type="HAMAP" id="MF_00521">
    <property type="entry name" value="KDO_kinase"/>
    <property type="match status" value="1"/>
</dbReference>
<accession>A0ABV8P417</accession>
<keyword evidence="2 9" id="KW-1003">Cell membrane</keyword>
<dbReference type="Pfam" id="PF06293">
    <property type="entry name" value="Kdo"/>
    <property type="match status" value="1"/>
</dbReference>
<feature type="active site" evidence="9">
    <location>
        <position position="174"/>
    </location>
</feature>
<keyword evidence="4 9" id="KW-0808">Transferase</keyword>
<dbReference type="RefSeq" id="WP_217966438.1">
    <property type="nucleotide sequence ID" value="NZ_JAHTBN010000014.1"/>
</dbReference>
<keyword evidence="3 9" id="KW-0997">Cell inner membrane</keyword>
<gene>
    <name evidence="9" type="primary">kdkA</name>
    <name evidence="11" type="ORF">ACFOY1_20300</name>
</gene>
<evidence type="ECO:0000256" key="1">
    <source>
        <dbReference type="ARBA" id="ARBA00004413"/>
    </source>
</evidence>
<dbReference type="Proteomes" id="UP001595848">
    <property type="component" value="Unassembled WGS sequence"/>
</dbReference>
<dbReference type="InterPro" id="IPR000719">
    <property type="entry name" value="Prot_kinase_dom"/>
</dbReference>
<evidence type="ECO:0000256" key="2">
    <source>
        <dbReference type="ARBA" id="ARBA00022475"/>
    </source>
</evidence>
<comment type="caution">
    <text evidence="11">The sequence shown here is derived from an EMBL/GenBank/DDBJ whole genome shotgun (WGS) entry which is preliminary data.</text>
</comment>
<keyword evidence="9" id="KW-0448">Lipopolysaccharide biosynthesis</keyword>
<dbReference type="GO" id="GO:0016301">
    <property type="term" value="F:kinase activity"/>
    <property type="evidence" value="ECO:0007669"/>
    <property type="project" value="UniProtKB-KW"/>
</dbReference>